<evidence type="ECO:0000259" key="3">
    <source>
        <dbReference type="PROSITE" id="PS50835"/>
    </source>
</evidence>
<dbReference type="InterPro" id="IPR043502">
    <property type="entry name" value="DNA/RNA_pol_sf"/>
</dbReference>
<dbReference type="Pfam" id="PF13895">
    <property type="entry name" value="Ig_2"/>
    <property type="match status" value="1"/>
</dbReference>
<dbReference type="Pfam" id="PF17919">
    <property type="entry name" value="RT_RNaseH_2"/>
    <property type="match status" value="1"/>
</dbReference>
<dbReference type="InterPro" id="IPR013783">
    <property type="entry name" value="Ig-like_fold"/>
</dbReference>
<feature type="region of interest" description="Disordered" evidence="2">
    <location>
        <begin position="330"/>
        <end position="349"/>
    </location>
</feature>
<evidence type="ECO:0000256" key="1">
    <source>
        <dbReference type="ARBA" id="ARBA00023157"/>
    </source>
</evidence>
<gene>
    <name evidence="4" type="ORF">AVEN_185259_2</name>
</gene>
<dbReference type="InterPro" id="IPR013162">
    <property type="entry name" value="CD80_C2-set"/>
</dbReference>
<dbReference type="AlphaFoldDB" id="A0A4Y2MDU8"/>
<keyword evidence="1" id="KW-1015">Disulfide bond</keyword>
<dbReference type="GO" id="GO:0071897">
    <property type="term" value="P:DNA biosynthetic process"/>
    <property type="evidence" value="ECO:0007669"/>
    <property type="project" value="UniProtKB-ARBA"/>
</dbReference>
<dbReference type="SUPFAM" id="SSF48726">
    <property type="entry name" value="Immunoglobulin"/>
    <property type="match status" value="2"/>
</dbReference>
<dbReference type="EMBL" id="BGPR01007223">
    <property type="protein sequence ID" value="GBN25291.1"/>
    <property type="molecule type" value="Genomic_DNA"/>
</dbReference>
<protein>
    <recommendedName>
        <fullName evidence="3">Ig-like domain-containing protein</fullName>
    </recommendedName>
</protein>
<dbReference type="OrthoDB" id="10015491at2759"/>
<dbReference type="InterPro" id="IPR007110">
    <property type="entry name" value="Ig-like_dom"/>
</dbReference>
<dbReference type="Proteomes" id="UP000499080">
    <property type="component" value="Unassembled WGS sequence"/>
</dbReference>
<dbReference type="SUPFAM" id="SSF56672">
    <property type="entry name" value="DNA/RNA polymerases"/>
    <property type="match status" value="1"/>
</dbReference>
<feature type="domain" description="Ig-like" evidence="3">
    <location>
        <begin position="215"/>
        <end position="312"/>
    </location>
</feature>
<dbReference type="PROSITE" id="PS50835">
    <property type="entry name" value="IG_LIKE"/>
    <property type="match status" value="2"/>
</dbReference>
<dbReference type="InterPro" id="IPR036179">
    <property type="entry name" value="Ig-like_dom_sf"/>
</dbReference>
<evidence type="ECO:0000256" key="2">
    <source>
        <dbReference type="SAM" id="MobiDB-lite"/>
    </source>
</evidence>
<feature type="domain" description="Ig-like" evidence="3">
    <location>
        <begin position="99"/>
        <end position="197"/>
    </location>
</feature>
<organism evidence="4 5">
    <name type="scientific">Araneus ventricosus</name>
    <name type="common">Orbweaver spider</name>
    <name type="synonym">Epeira ventricosa</name>
    <dbReference type="NCBI Taxonomy" id="182803"/>
    <lineage>
        <taxon>Eukaryota</taxon>
        <taxon>Metazoa</taxon>
        <taxon>Ecdysozoa</taxon>
        <taxon>Arthropoda</taxon>
        <taxon>Chelicerata</taxon>
        <taxon>Arachnida</taxon>
        <taxon>Araneae</taxon>
        <taxon>Araneomorphae</taxon>
        <taxon>Entelegynae</taxon>
        <taxon>Araneoidea</taxon>
        <taxon>Araneidae</taxon>
        <taxon>Araneus</taxon>
    </lineage>
</organism>
<proteinExistence type="predicted"/>
<dbReference type="Pfam" id="PF08205">
    <property type="entry name" value="C2-set_2"/>
    <property type="match status" value="1"/>
</dbReference>
<evidence type="ECO:0000313" key="5">
    <source>
        <dbReference type="Proteomes" id="UP000499080"/>
    </source>
</evidence>
<comment type="caution">
    <text evidence="4">The sequence shown here is derived from an EMBL/GenBank/DDBJ whole genome shotgun (WGS) entry which is preliminary data.</text>
</comment>
<sequence length="349" mass="38708">MPTLHTPDISHPFWFYTDASATAIGTCLAQHDDVGKELPIAFFSKKLTPTQMKWSTIEREAFCVLEALKKFDTWVFGGLAWARTVRVTDLVVPPAAVVGESVTLMCSYDLGNEELYVVKWYKDDIEFYRYEPKDDNQFIYFPQPGIDIDVISIGGLLYSCQLLLSRTNSNIVFLRTVALDSAGNYKCQVSTDAPTYSCVQAVKEMNVIILPIEGPQITGGESTYELGDNVTLNCTSAESKPAAKLQWFINGQSVPDENTDDHGVFVKKDRLQISSKSLNLKLSKRLFRGGKLSLKCEASFYGSVATISKEITLLGRCGLVVRSWPQGCRVHDSKPDSTEDPSCIGPVAR</sequence>
<dbReference type="Gene3D" id="3.10.20.370">
    <property type="match status" value="1"/>
</dbReference>
<accession>A0A4Y2MDU8</accession>
<evidence type="ECO:0000313" key="4">
    <source>
        <dbReference type="EMBL" id="GBN25291.1"/>
    </source>
</evidence>
<dbReference type="Gene3D" id="2.60.40.10">
    <property type="entry name" value="Immunoglobulins"/>
    <property type="match status" value="2"/>
</dbReference>
<dbReference type="PANTHER" id="PTHR21261">
    <property type="entry name" value="BEAT PROTEIN"/>
    <property type="match status" value="1"/>
</dbReference>
<dbReference type="PANTHER" id="PTHR21261:SF15">
    <property type="entry name" value="BEATEN PATH IIIA, ISOFORM D-RELATED"/>
    <property type="match status" value="1"/>
</dbReference>
<keyword evidence="5" id="KW-1185">Reference proteome</keyword>
<name>A0A4Y2MDU8_ARAVE</name>
<dbReference type="InterPro" id="IPR041577">
    <property type="entry name" value="RT_RNaseH_2"/>
</dbReference>
<reference evidence="4 5" key="1">
    <citation type="journal article" date="2019" name="Sci. Rep.">
        <title>Orb-weaving spider Araneus ventricosus genome elucidates the spidroin gene catalogue.</title>
        <authorList>
            <person name="Kono N."/>
            <person name="Nakamura H."/>
            <person name="Ohtoshi R."/>
            <person name="Moran D.A.P."/>
            <person name="Shinohara A."/>
            <person name="Yoshida Y."/>
            <person name="Fujiwara M."/>
            <person name="Mori M."/>
            <person name="Tomita M."/>
            <person name="Arakawa K."/>
        </authorList>
    </citation>
    <scope>NUCLEOTIDE SEQUENCE [LARGE SCALE GENOMIC DNA]</scope>
</reference>